<evidence type="ECO:0000313" key="2">
    <source>
        <dbReference type="EMBL" id="MBX38140.1"/>
    </source>
</evidence>
<keyword evidence="1" id="KW-1133">Transmembrane helix</keyword>
<reference evidence="2" key="1">
    <citation type="submission" date="2018-02" db="EMBL/GenBank/DDBJ databases">
        <title>Rhizophora mucronata_Transcriptome.</title>
        <authorList>
            <person name="Meera S.P."/>
            <person name="Sreeshan A."/>
            <person name="Augustine A."/>
        </authorList>
    </citation>
    <scope>NUCLEOTIDE SEQUENCE</scope>
    <source>
        <tissue evidence="2">Leaf</tissue>
    </source>
</reference>
<proteinExistence type="predicted"/>
<feature type="transmembrane region" description="Helical" evidence="1">
    <location>
        <begin position="6"/>
        <end position="24"/>
    </location>
</feature>
<protein>
    <submittedName>
        <fullName evidence="2">Uncharacterized protein</fullName>
    </submittedName>
</protein>
<dbReference type="AlphaFoldDB" id="A0A2P2N6S1"/>
<sequence>MHRSIMWIGILLLLEFIWMLCWVIL</sequence>
<evidence type="ECO:0000256" key="1">
    <source>
        <dbReference type="SAM" id="Phobius"/>
    </source>
</evidence>
<dbReference type="EMBL" id="GGEC01057656">
    <property type="protein sequence ID" value="MBX38140.1"/>
    <property type="molecule type" value="Transcribed_RNA"/>
</dbReference>
<keyword evidence="1" id="KW-0472">Membrane</keyword>
<accession>A0A2P2N6S1</accession>
<name>A0A2P2N6S1_RHIMU</name>
<keyword evidence="1" id="KW-0812">Transmembrane</keyword>
<organism evidence="2">
    <name type="scientific">Rhizophora mucronata</name>
    <name type="common">Asiatic mangrove</name>
    <dbReference type="NCBI Taxonomy" id="61149"/>
    <lineage>
        <taxon>Eukaryota</taxon>
        <taxon>Viridiplantae</taxon>
        <taxon>Streptophyta</taxon>
        <taxon>Embryophyta</taxon>
        <taxon>Tracheophyta</taxon>
        <taxon>Spermatophyta</taxon>
        <taxon>Magnoliopsida</taxon>
        <taxon>eudicotyledons</taxon>
        <taxon>Gunneridae</taxon>
        <taxon>Pentapetalae</taxon>
        <taxon>rosids</taxon>
        <taxon>fabids</taxon>
        <taxon>Malpighiales</taxon>
        <taxon>Rhizophoraceae</taxon>
        <taxon>Rhizophora</taxon>
    </lineage>
</organism>